<evidence type="ECO:0000313" key="2">
    <source>
        <dbReference type="EMBL" id="CAL1280895.1"/>
    </source>
</evidence>
<dbReference type="EMBL" id="CAXIEN010000138">
    <property type="protein sequence ID" value="CAL1280895.1"/>
    <property type="molecule type" value="Genomic_DNA"/>
</dbReference>
<protein>
    <submittedName>
        <fullName evidence="2">Uncharacterized protein</fullName>
    </submittedName>
</protein>
<dbReference type="AlphaFoldDB" id="A0AAV2AAA9"/>
<keyword evidence="3" id="KW-1185">Reference proteome</keyword>
<feature type="region of interest" description="Disordered" evidence="1">
    <location>
        <begin position="106"/>
        <end position="130"/>
    </location>
</feature>
<sequence length="350" mass="39049">MKSSAKACKSTPSGQDCVRTSFATRFRNAGPVHEPCGQPRCCGSVAGPCGVFNITCLPESRSIKVLFEEDDVLSDSELCGPLTQNFFECSQYFIDLPSQLGHGIERFANSSNDGSSASSPSDDGDGDVEGIQVDNVGQEVNEENNEVRHGVFNIDDAITIRERSRRNNQRYQAEEIIFEAGVIEERIPEDIRFQPFPNIWGIVRRLFSTLIMRASENLLPSDLMRFCIFSSVLDRPISTTLMRVDAFNADLILDIIDKVIQSALDINLDETFRVDIITIRRPVGAGRTRKVVNVTLDRMSKKSIISVPYDDEGLCCAKAIVLAMAHLEKDQRSINSLKDKRRPALLKRAR</sequence>
<comment type="caution">
    <text evidence="2">The sequence shown here is derived from an EMBL/GenBank/DDBJ whole genome shotgun (WGS) entry which is preliminary data.</text>
</comment>
<organism evidence="2 3">
    <name type="scientific">Larinioides sclopetarius</name>
    <dbReference type="NCBI Taxonomy" id="280406"/>
    <lineage>
        <taxon>Eukaryota</taxon>
        <taxon>Metazoa</taxon>
        <taxon>Ecdysozoa</taxon>
        <taxon>Arthropoda</taxon>
        <taxon>Chelicerata</taxon>
        <taxon>Arachnida</taxon>
        <taxon>Araneae</taxon>
        <taxon>Araneomorphae</taxon>
        <taxon>Entelegynae</taxon>
        <taxon>Araneoidea</taxon>
        <taxon>Araneidae</taxon>
        <taxon>Larinioides</taxon>
    </lineage>
</organism>
<evidence type="ECO:0000256" key="1">
    <source>
        <dbReference type="SAM" id="MobiDB-lite"/>
    </source>
</evidence>
<proteinExistence type="predicted"/>
<dbReference type="Proteomes" id="UP001497382">
    <property type="component" value="Unassembled WGS sequence"/>
</dbReference>
<name>A0AAV2AAA9_9ARAC</name>
<gene>
    <name evidence="2" type="ORF">LARSCL_LOCUS11254</name>
</gene>
<evidence type="ECO:0000313" key="3">
    <source>
        <dbReference type="Proteomes" id="UP001497382"/>
    </source>
</evidence>
<feature type="compositionally biased region" description="Low complexity" evidence="1">
    <location>
        <begin position="108"/>
        <end position="121"/>
    </location>
</feature>
<reference evidence="2 3" key="1">
    <citation type="submission" date="2024-04" db="EMBL/GenBank/DDBJ databases">
        <authorList>
            <person name="Rising A."/>
            <person name="Reimegard J."/>
            <person name="Sonavane S."/>
            <person name="Akerstrom W."/>
            <person name="Nylinder S."/>
            <person name="Hedman E."/>
            <person name="Kallberg Y."/>
        </authorList>
    </citation>
    <scope>NUCLEOTIDE SEQUENCE [LARGE SCALE GENOMIC DNA]</scope>
</reference>
<accession>A0AAV2AAA9</accession>